<reference evidence="2" key="2">
    <citation type="submission" date="2021-04" db="EMBL/GenBank/DDBJ databases">
        <authorList>
            <person name="Gilroy R."/>
        </authorList>
    </citation>
    <scope>NUCLEOTIDE SEQUENCE</scope>
    <source>
        <strain evidence="2">5032</strain>
    </source>
</reference>
<reference evidence="2" key="1">
    <citation type="journal article" date="2021" name="PeerJ">
        <title>Extensive microbial diversity within the chicken gut microbiome revealed by metagenomics and culture.</title>
        <authorList>
            <person name="Gilroy R."/>
            <person name="Ravi A."/>
            <person name="Getino M."/>
            <person name="Pursley I."/>
            <person name="Horton D.L."/>
            <person name="Alikhan N.F."/>
            <person name="Baker D."/>
            <person name="Gharbi K."/>
            <person name="Hall N."/>
            <person name="Watson M."/>
            <person name="Adriaenssens E.M."/>
            <person name="Foster-Nyarko E."/>
            <person name="Jarju S."/>
            <person name="Secka A."/>
            <person name="Antonio M."/>
            <person name="Oren A."/>
            <person name="Chaudhuri R.R."/>
            <person name="La Ragione R."/>
            <person name="Hildebrand F."/>
            <person name="Pallen M.J."/>
        </authorList>
    </citation>
    <scope>NUCLEOTIDE SEQUENCE</scope>
    <source>
        <strain evidence="2">5032</strain>
    </source>
</reference>
<evidence type="ECO:0000256" key="1">
    <source>
        <dbReference type="SAM" id="MobiDB-lite"/>
    </source>
</evidence>
<dbReference type="InterPro" id="IPR007486">
    <property type="entry name" value="YebE"/>
</dbReference>
<protein>
    <submittedName>
        <fullName evidence="2">Tellurite resistance TerB family protein</fullName>
    </submittedName>
</protein>
<dbReference type="EMBL" id="DWZD01000040">
    <property type="protein sequence ID" value="HJA79224.1"/>
    <property type="molecule type" value="Genomic_DNA"/>
</dbReference>
<dbReference type="CDD" id="cd07178">
    <property type="entry name" value="terB_like_YebE"/>
    <property type="match status" value="1"/>
</dbReference>
<dbReference type="Pfam" id="PF04391">
    <property type="entry name" value="DUF533"/>
    <property type="match status" value="1"/>
</dbReference>
<dbReference type="AlphaFoldDB" id="A0A9D2HNV6"/>
<gene>
    <name evidence="2" type="ORF">H9784_06620</name>
</gene>
<accession>A0A9D2HNV6</accession>
<organism evidence="2 3">
    <name type="scientific">Candidatus Desulfovibrio intestinavium</name>
    <dbReference type="NCBI Taxonomy" id="2838534"/>
    <lineage>
        <taxon>Bacteria</taxon>
        <taxon>Pseudomonadati</taxon>
        <taxon>Thermodesulfobacteriota</taxon>
        <taxon>Desulfovibrionia</taxon>
        <taxon>Desulfovibrionales</taxon>
        <taxon>Desulfovibrionaceae</taxon>
        <taxon>Desulfovibrio</taxon>
    </lineage>
</organism>
<sequence>MSLFDIMKGKDWGATLGSLTEKAKGGAAELARSAPGGMGGLLGAGALGALLGSVLSKDVLQNAALVGAGAVAWNFYKKWSDKKEQEAVAAPTGASFPGAQPAAQPATPAANADPTAMLLLRAMVYAARADGHIDATEQDRISKMVGQMFPGQDASQLIHSLLNEPINPAALASQIRSAEQGEDLYRLSCLIVDIDHFMERSYLDGLAQSLQIAPQRKDALEHEAMQAKQQLAVTA</sequence>
<evidence type="ECO:0000313" key="2">
    <source>
        <dbReference type="EMBL" id="HJA79224.1"/>
    </source>
</evidence>
<feature type="region of interest" description="Disordered" evidence="1">
    <location>
        <begin position="88"/>
        <end position="109"/>
    </location>
</feature>
<feature type="compositionally biased region" description="Low complexity" evidence="1">
    <location>
        <begin position="97"/>
        <end position="109"/>
    </location>
</feature>
<name>A0A9D2HNV6_9BACT</name>
<dbReference type="SUPFAM" id="SSF158682">
    <property type="entry name" value="TerB-like"/>
    <property type="match status" value="1"/>
</dbReference>
<comment type="caution">
    <text evidence="2">The sequence shown here is derived from an EMBL/GenBank/DDBJ whole genome shotgun (WGS) entry which is preliminary data.</text>
</comment>
<dbReference type="Proteomes" id="UP000823821">
    <property type="component" value="Unassembled WGS sequence"/>
</dbReference>
<dbReference type="InterPro" id="IPR029024">
    <property type="entry name" value="TerB-like"/>
</dbReference>
<evidence type="ECO:0000313" key="3">
    <source>
        <dbReference type="Proteomes" id="UP000823821"/>
    </source>
</evidence>
<proteinExistence type="predicted"/>